<sequence length="177" mass="20410">MEKNKKIIYGILIVLGMVALLTFSYLITQKSGGGTGEYNDKTSQFIHRNPTVTINKLEKREKGIYYFGFPTCPWCQELLPVFDSSLKTNKLKSFVVNTRGSNYSSKENIKLETFFIHHISEKKRLTVPLIIMIKNKKDIRTHIGTVPGHNAEFTKMNLSQKKKLLAELNDMCKWYSK</sequence>
<gene>
    <name evidence="2" type="ORF">JF72_00290</name>
</gene>
<dbReference type="Proteomes" id="UP000033682">
    <property type="component" value="Unassembled WGS sequence"/>
</dbReference>
<dbReference type="InterPro" id="IPR036249">
    <property type="entry name" value="Thioredoxin-like_sf"/>
</dbReference>
<dbReference type="Gene3D" id="3.40.30.10">
    <property type="entry name" value="Glutaredoxin"/>
    <property type="match status" value="1"/>
</dbReference>
<dbReference type="AlphaFoldDB" id="A0A0F4LWE4"/>
<keyword evidence="1" id="KW-1133">Transmembrane helix</keyword>
<evidence type="ECO:0000256" key="1">
    <source>
        <dbReference type="SAM" id="Phobius"/>
    </source>
</evidence>
<organism evidence="2 3">
    <name type="scientific">Lactobacillus apis</name>
    <dbReference type="NCBI Taxonomy" id="303541"/>
    <lineage>
        <taxon>Bacteria</taxon>
        <taxon>Bacillati</taxon>
        <taxon>Bacillota</taxon>
        <taxon>Bacilli</taxon>
        <taxon>Lactobacillales</taxon>
        <taxon>Lactobacillaceae</taxon>
        <taxon>Lactobacillus</taxon>
    </lineage>
</organism>
<comment type="caution">
    <text evidence="2">The sequence shown here is derived from an EMBL/GenBank/DDBJ whole genome shotgun (WGS) entry which is preliminary data.</text>
</comment>
<evidence type="ECO:0000313" key="2">
    <source>
        <dbReference type="EMBL" id="KJY62688.1"/>
    </source>
</evidence>
<name>A0A0F4LWE4_9LACO</name>
<keyword evidence="3" id="KW-1185">Reference proteome</keyword>
<keyword evidence="1" id="KW-0812">Transmembrane</keyword>
<reference evidence="2 3" key="1">
    <citation type="submission" date="2015-01" db="EMBL/GenBank/DDBJ databases">
        <title>Comparative genomics of the lactic acid bacteria isolated from the honey bee gut.</title>
        <authorList>
            <person name="Ellegaard K.M."/>
            <person name="Tamarit D."/>
            <person name="Javelind E."/>
            <person name="Olofsson T."/>
            <person name="Andersson S.G."/>
            <person name="Vasquez A."/>
        </authorList>
    </citation>
    <scope>NUCLEOTIDE SEQUENCE [LARGE SCALE GENOMIC DNA]</scope>
    <source>
        <strain evidence="2 3">Hma11</strain>
    </source>
</reference>
<evidence type="ECO:0000313" key="3">
    <source>
        <dbReference type="Proteomes" id="UP000033682"/>
    </source>
</evidence>
<dbReference type="STRING" id="303541.JF72_00290"/>
<dbReference type="PATRIC" id="fig|303541.3.peg.167"/>
<protein>
    <submittedName>
        <fullName evidence="2">Putative bacteriocin transport accessory protein</fullName>
    </submittedName>
</protein>
<accession>A0A0F4LWE4</accession>
<dbReference type="SUPFAM" id="SSF52833">
    <property type="entry name" value="Thioredoxin-like"/>
    <property type="match status" value="1"/>
</dbReference>
<feature type="transmembrane region" description="Helical" evidence="1">
    <location>
        <begin position="7"/>
        <end position="27"/>
    </location>
</feature>
<dbReference type="HOGENOM" id="CLU_1585553_0_0_9"/>
<dbReference type="EMBL" id="JXLG01000001">
    <property type="protein sequence ID" value="KJY62688.1"/>
    <property type="molecule type" value="Genomic_DNA"/>
</dbReference>
<keyword evidence="1" id="KW-0472">Membrane</keyword>
<proteinExistence type="predicted"/>
<dbReference type="RefSeq" id="WP_052726714.1">
    <property type="nucleotide sequence ID" value="NZ_KQ033999.1"/>
</dbReference>